<dbReference type="Pfam" id="PF03663">
    <property type="entry name" value="Glyco_hydro_76"/>
    <property type="match status" value="1"/>
</dbReference>
<dbReference type="EMBL" id="LN483070">
    <property type="protein sequence ID" value="CEA06842.1"/>
    <property type="molecule type" value="Genomic_DNA"/>
</dbReference>
<accession>A0A078MN43</accession>
<dbReference type="GO" id="GO:0016787">
    <property type="term" value="F:hydrolase activity"/>
    <property type="evidence" value="ECO:0007669"/>
    <property type="project" value="UniProtKB-KW"/>
</dbReference>
<dbReference type="InterPro" id="IPR005198">
    <property type="entry name" value="Glyco_hydro_76"/>
</dbReference>
<dbReference type="InterPro" id="IPR053169">
    <property type="entry name" value="MUG_Protein"/>
</dbReference>
<organism evidence="1">
    <name type="scientific">Arthrobacter saudimassiliensis</name>
    <dbReference type="NCBI Taxonomy" id="1461584"/>
    <lineage>
        <taxon>Bacteria</taxon>
        <taxon>Bacillati</taxon>
        <taxon>Actinomycetota</taxon>
        <taxon>Actinomycetes</taxon>
        <taxon>Micrococcales</taxon>
        <taxon>Micrococcaceae</taxon>
        <taxon>Arthrobacter</taxon>
    </lineage>
</organism>
<dbReference type="GO" id="GO:0005975">
    <property type="term" value="P:carbohydrate metabolic process"/>
    <property type="evidence" value="ECO:0007669"/>
    <property type="project" value="InterPro"/>
</dbReference>
<dbReference type="Gene3D" id="1.50.10.20">
    <property type="match status" value="1"/>
</dbReference>
<dbReference type="SUPFAM" id="SSF48208">
    <property type="entry name" value="Six-hairpin glycosidases"/>
    <property type="match status" value="1"/>
</dbReference>
<evidence type="ECO:0000313" key="1">
    <source>
        <dbReference type="EMBL" id="CEA06842.1"/>
    </source>
</evidence>
<dbReference type="PANTHER" id="PTHR47791:SF3">
    <property type="entry name" value="MEIOTICALLY UP-REGULATED GENE 191 PROTEIN"/>
    <property type="match status" value="1"/>
</dbReference>
<gene>
    <name evidence="1" type="ORF">BN1051_00160</name>
</gene>
<keyword evidence="1" id="KW-0378">Hydrolase</keyword>
<dbReference type="AlphaFoldDB" id="A0A078MN43"/>
<proteinExistence type="predicted"/>
<dbReference type="PANTHER" id="PTHR47791">
    <property type="entry name" value="MEIOTICALLY UP-REGULATED GENE 191 PROTEIN"/>
    <property type="match status" value="1"/>
</dbReference>
<protein>
    <submittedName>
        <fullName evidence="1">Glycosyl hydrolase family 76</fullName>
    </submittedName>
</protein>
<sequence>MVDPAAVPDADAAPAARAEAAADAVVRTFGGRALGLPGTHLARVQAPAPPAAGLRRLVPAGPWHYWWQAHYLEALLDRAERLQAAGRAREAAAALRMSRRLARGIAVRNGLRWTNSFYDDMAWLALATHRLGALGGGAGTPRQLTAALVSAHTPELGGGLWWNRDRNYKNTAATGPAALHFARLGERRRAQELVDWLRGTLQDPKSGLFLDGIRIRGTEPALDRAVYSYNQGPVLGALLELGGSANLAAAADLVEAVAVNLAGPDGVLRSHDGGDGGLFTGILARYLAAAAVDPRLPDGPRTAAADLLHATADALWAGRGSLDGRPVFARHAGRDTDAEQPPGTAVGLSTQLQAWLVFEAAARAAGGGISRRP</sequence>
<name>A0A078MN43_9MICC</name>
<reference evidence="1" key="1">
    <citation type="submission" date="2014-07" db="EMBL/GenBank/DDBJ databases">
        <authorList>
            <person name="Urmite Genomes Urmite Genomes"/>
        </authorList>
    </citation>
    <scope>NUCLEOTIDE SEQUENCE</scope>
    <source>
        <strain evidence="1">11W110_air</strain>
    </source>
</reference>
<dbReference type="InterPro" id="IPR008928">
    <property type="entry name" value="6-hairpin_glycosidase_sf"/>
</dbReference>
<dbReference type="PATRIC" id="fig|1461584.3.peg.156"/>